<reference evidence="4" key="2">
    <citation type="submission" date="2024-04" db="EMBL/GenBank/DDBJ databases">
        <authorList>
            <person name="Chen Y."/>
            <person name="Shah S."/>
            <person name="Dougan E. K."/>
            <person name="Thang M."/>
            <person name="Chan C."/>
        </authorList>
    </citation>
    <scope>NUCLEOTIDE SEQUENCE [LARGE SCALE GENOMIC DNA]</scope>
</reference>
<feature type="transmembrane region" description="Helical" evidence="2">
    <location>
        <begin position="68"/>
        <end position="96"/>
    </location>
</feature>
<keyword evidence="2" id="KW-0472">Membrane</keyword>
<accession>A0A9P1CJS0</accession>
<dbReference type="OrthoDB" id="429577at2759"/>
<feature type="compositionally biased region" description="Acidic residues" evidence="1">
    <location>
        <begin position="126"/>
        <end position="141"/>
    </location>
</feature>
<dbReference type="EMBL" id="CAMXCT030001779">
    <property type="protein sequence ID" value="CAL4780261.1"/>
    <property type="molecule type" value="Genomic_DNA"/>
</dbReference>
<reference evidence="3" key="1">
    <citation type="submission" date="2022-10" db="EMBL/GenBank/DDBJ databases">
        <authorList>
            <person name="Chen Y."/>
            <person name="Dougan E. K."/>
            <person name="Chan C."/>
            <person name="Rhodes N."/>
            <person name="Thang M."/>
        </authorList>
    </citation>
    <scope>NUCLEOTIDE SEQUENCE</scope>
</reference>
<protein>
    <submittedName>
        <fullName evidence="3">Uncharacterized protein</fullName>
    </submittedName>
</protein>
<evidence type="ECO:0000256" key="2">
    <source>
        <dbReference type="SAM" id="Phobius"/>
    </source>
</evidence>
<feature type="region of interest" description="Disordered" evidence="1">
    <location>
        <begin position="118"/>
        <end position="149"/>
    </location>
</feature>
<keyword evidence="2" id="KW-1133">Transmembrane helix</keyword>
<organism evidence="3">
    <name type="scientific">Cladocopium goreaui</name>
    <dbReference type="NCBI Taxonomy" id="2562237"/>
    <lineage>
        <taxon>Eukaryota</taxon>
        <taxon>Sar</taxon>
        <taxon>Alveolata</taxon>
        <taxon>Dinophyceae</taxon>
        <taxon>Suessiales</taxon>
        <taxon>Symbiodiniaceae</taxon>
        <taxon>Cladocopium</taxon>
    </lineage>
</organism>
<dbReference type="Proteomes" id="UP001152797">
    <property type="component" value="Unassembled WGS sequence"/>
</dbReference>
<dbReference type="EMBL" id="CAMXCT020001779">
    <property type="protein sequence ID" value="CAL1146324.1"/>
    <property type="molecule type" value="Genomic_DNA"/>
</dbReference>
<name>A0A9P1CJS0_9DINO</name>
<proteinExistence type="predicted"/>
<dbReference type="AlphaFoldDB" id="A0A9P1CJS0"/>
<comment type="caution">
    <text evidence="3">The sequence shown here is derived from an EMBL/GenBank/DDBJ whole genome shotgun (WGS) entry which is preliminary data.</text>
</comment>
<evidence type="ECO:0000313" key="3">
    <source>
        <dbReference type="EMBL" id="CAI3992949.1"/>
    </source>
</evidence>
<dbReference type="EMBL" id="CAMXCT010001779">
    <property type="protein sequence ID" value="CAI3992949.1"/>
    <property type="molecule type" value="Genomic_DNA"/>
</dbReference>
<sequence length="265" mass="28596">MRRANAAGFLFNDLQDHADKADTAFLETPMVRARRMAVDSASLVDHQAPEHSLRVEESSVDLMTSMKYAGGAALTGGAASAANMLFGVSVIGLLVFQFARSTVGKYIPQKQPELVPSPLLCKDGAEDGADGADAEDAEESQDSLCSGHGGHGLASAVPQEFVESMSGGVIIVIQTQKIAVPSWKFMEGTCGIWYHVVMHRAIDRRTRHEEIGLLGEKWPKDAKVDPGDLAWAYVSHSTNPRRPESSIGCDIATLEQGKLDEISMW</sequence>
<gene>
    <name evidence="3" type="ORF">C1SCF055_LOCUS19740</name>
</gene>
<evidence type="ECO:0000313" key="5">
    <source>
        <dbReference type="Proteomes" id="UP001152797"/>
    </source>
</evidence>
<keyword evidence="5" id="KW-1185">Reference proteome</keyword>
<evidence type="ECO:0000256" key="1">
    <source>
        <dbReference type="SAM" id="MobiDB-lite"/>
    </source>
</evidence>
<keyword evidence="2" id="KW-0812">Transmembrane</keyword>
<evidence type="ECO:0000313" key="4">
    <source>
        <dbReference type="EMBL" id="CAL1146324.1"/>
    </source>
</evidence>